<proteinExistence type="inferred from homology"/>
<evidence type="ECO:0000313" key="3">
    <source>
        <dbReference type="EMBL" id="NKY24279.1"/>
    </source>
</evidence>
<dbReference type="InterPro" id="IPR010273">
    <property type="entry name" value="DUF881"/>
</dbReference>
<organism evidence="3 4">
    <name type="scientific">Cellulomonas denverensis</name>
    <dbReference type="NCBI Taxonomy" id="264297"/>
    <lineage>
        <taxon>Bacteria</taxon>
        <taxon>Bacillati</taxon>
        <taxon>Actinomycetota</taxon>
        <taxon>Actinomycetes</taxon>
        <taxon>Micrococcales</taxon>
        <taxon>Cellulomonadaceae</taxon>
        <taxon>Cellulomonas</taxon>
    </lineage>
</organism>
<dbReference type="Proteomes" id="UP000581206">
    <property type="component" value="Unassembled WGS sequence"/>
</dbReference>
<protein>
    <submittedName>
        <fullName evidence="3">DUF881 domain-containing protein</fullName>
    </submittedName>
</protein>
<dbReference type="AlphaFoldDB" id="A0A7X6R0G2"/>
<dbReference type="Pfam" id="PF05949">
    <property type="entry name" value="DUF881"/>
    <property type="match status" value="1"/>
</dbReference>
<dbReference type="EMBL" id="JAAXOX010000013">
    <property type="protein sequence ID" value="NKY24279.1"/>
    <property type="molecule type" value="Genomic_DNA"/>
</dbReference>
<keyword evidence="4" id="KW-1185">Reference proteome</keyword>
<dbReference type="PANTHER" id="PTHR37313:SF4">
    <property type="entry name" value="CONSERVED MEMBRANE PROTEIN-RELATED"/>
    <property type="match status" value="1"/>
</dbReference>
<accession>A0A7X6R0G2</accession>
<keyword evidence="2" id="KW-0175">Coiled coil</keyword>
<sequence>MALAGTLFTANARLSRGSDERQAVDLPGLQANEDARRERLAAQVEELRGEVDRLTAEQNAQSGIDWSSAGVAAEVASGQVPVTGEGLVVELDDADPNGPRPAGVGADDLVVHQQDLQAVINALWAGGAEAMMLMDQRVISTSAFQCIGNVLSLQGRRYSPAYVVTAIGDPAALMEALDSDPAIRAYKSWVAAVGLGWSVQERQDLSLPAYDGPADLTYASVPAGTEILPGLVAAAGGSGNSDQEDSAG</sequence>
<evidence type="ECO:0000256" key="1">
    <source>
        <dbReference type="ARBA" id="ARBA00009108"/>
    </source>
</evidence>
<dbReference type="PANTHER" id="PTHR37313">
    <property type="entry name" value="UPF0749 PROTEIN RV1825"/>
    <property type="match status" value="1"/>
</dbReference>
<feature type="coiled-coil region" evidence="2">
    <location>
        <begin position="30"/>
        <end position="57"/>
    </location>
</feature>
<evidence type="ECO:0000256" key="2">
    <source>
        <dbReference type="SAM" id="Coils"/>
    </source>
</evidence>
<evidence type="ECO:0000313" key="4">
    <source>
        <dbReference type="Proteomes" id="UP000581206"/>
    </source>
</evidence>
<name>A0A7X6R0G2_9CELL</name>
<dbReference type="GO" id="GO:0005886">
    <property type="term" value="C:plasma membrane"/>
    <property type="evidence" value="ECO:0007669"/>
    <property type="project" value="TreeGrafter"/>
</dbReference>
<comment type="caution">
    <text evidence="3">The sequence shown here is derived from an EMBL/GenBank/DDBJ whole genome shotgun (WGS) entry which is preliminary data.</text>
</comment>
<gene>
    <name evidence="3" type="ORF">HGA03_16545</name>
</gene>
<dbReference type="Gene3D" id="3.30.70.1880">
    <property type="entry name" value="Protein of unknown function DUF881"/>
    <property type="match status" value="1"/>
</dbReference>
<reference evidence="3 4" key="1">
    <citation type="submission" date="2020-04" db="EMBL/GenBank/DDBJ databases">
        <title>MicrobeNet Type strains.</title>
        <authorList>
            <person name="Nicholson A.C."/>
        </authorList>
    </citation>
    <scope>NUCLEOTIDE SEQUENCE [LARGE SCALE GENOMIC DNA]</scope>
    <source>
        <strain evidence="3 4">ATCC BAA-788</strain>
    </source>
</reference>
<comment type="similarity">
    <text evidence="1">Belongs to the UPF0749 family.</text>
</comment>